<protein>
    <recommendedName>
        <fullName evidence="3">IraD/Gp25-like domain-containing protein</fullName>
    </recommendedName>
</protein>
<proteinExistence type="predicted"/>
<organism evidence="1 2">
    <name type="scientific">Selenomonas ruminantium</name>
    <dbReference type="NCBI Taxonomy" id="971"/>
    <lineage>
        <taxon>Bacteria</taxon>
        <taxon>Bacillati</taxon>
        <taxon>Bacillota</taxon>
        <taxon>Negativicutes</taxon>
        <taxon>Selenomonadales</taxon>
        <taxon>Selenomonadaceae</taxon>
        <taxon>Selenomonas</taxon>
    </lineage>
</organism>
<dbReference type="Gene3D" id="3.10.450.40">
    <property type="match status" value="1"/>
</dbReference>
<accession>A0A927WH00</accession>
<dbReference type="EMBL" id="SVBY01000003">
    <property type="protein sequence ID" value="MBE6091697.1"/>
    <property type="molecule type" value="Genomic_DNA"/>
</dbReference>
<dbReference type="SUPFAM" id="SSF160719">
    <property type="entry name" value="gpW/gp25-like"/>
    <property type="match status" value="1"/>
</dbReference>
<dbReference type="Proteomes" id="UP000761380">
    <property type="component" value="Unassembled WGS sequence"/>
</dbReference>
<evidence type="ECO:0008006" key="3">
    <source>
        <dbReference type="Google" id="ProtNLM"/>
    </source>
</evidence>
<gene>
    <name evidence="1" type="ORF">E7201_00740</name>
</gene>
<sequence>MSYIVNGDDAFEIDFAPKSVAAEVIQNVRTIITTIKYSIPMDREFGIDGSVVDLPINVAKAKVTNEIFRAIRQYETRAVIESITFKGEETGRLIPTVEVSVNET</sequence>
<comment type="caution">
    <text evidence="1">The sequence shown here is derived from an EMBL/GenBank/DDBJ whole genome shotgun (WGS) entry which is preliminary data.</text>
</comment>
<evidence type="ECO:0000313" key="2">
    <source>
        <dbReference type="Proteomes" id="UP000761380"/>
    </source>
</evidence>
<reference evidence="1" key="1">
    <citation type="submission" date="2019-04" db="EMBL/GenBank/DDBJ databases">
        <title>Evolution of Biomass-Degrading Anaerobic Consortia Revealed by Metagenomics.</title>
        <authorList>
            <person name="Peng X."/>
        </authorList>
    </citation>
    <scope>NUCLEOTIDE SEQUENCE</scope>
    <source>
        <strain evidence="1">SIG240</strain>
    </source>
</reference>
<dbReference type="AlphaFoldDB" id="A0A927WH00"/>
<name>A0A927WH00_SELRU</name>
<evidence type="ECO:0000313" key="1">
    <source>
        <dbReference type="EMBL" id="MBE6091697.1"/>
    </source>
</evidence>